<evidence type="ECO:0000313" key="3">
    <source>
        <dbReference type="EMBL" id="SIR31159.1"/>
    </source>
</evidence>
<dbReference type="PANTHER" id="PTHR43249:SF1">
    <property type="entry name" value="D-GLUCOSIDE 3-DEHYDROGENASE"/>
    <property type="match status" value="1"/>
</dbReference>
<accession>A0A1N6ZWM0</accession>
<dbReference type="InterPro" id="IPR052515">
    <property type="entry name" value="Gfo/Idh/MocA_Oxidoreductase"/>
</dbReference>
<sequence>MEEIKLGIIGIGNMGSSHAKSILEGRVKNARLTAVCDIEPARLQWAETNLGAEVECFSDQEEFYRRADIEAVFIATPHYDHPPLAIKAFEKDLHVLIEKPAGVYTKAVREMNEAAQKTDKVFGIMYNQRTRAIYQKLKDLVDSDELGEIKRINWIIDWYRSQSYYDNGGWRATWEGEGGGVLLNQDPHQLDLWQWIFGMPKKIRAFAENGKYHHIEVEDDVTAYLEYENGATGVFVTSTGIAPETNRLEITGNKGKIIVENDEIIFRRLRTPEREFNAEFRGGFGRPECWECEVPAPGEDPEHVGILNNWIDAIINGTELIAPGEEGIKGLTISNAMHLSSWTDDWVELPIDEVLFKRKLDEKIERSTFVKESTEVKTMNVEGTF</sequence>
<organism evidence="3 4">
    <name type="scientific">Halanaerobium kushneri</name>
    <dbReference type="NCBI Taxonomy" id="56779"/>
    <lineage>
        <taxon>Bacteria</taxon>
        <taxon>Bacillati</taxon>
        <taxon>Bacillota</taxon>
        <taxon>Clostridia</taxon>
        <taxon>Halanaerobiales</taxon>
        <taxon>Halanaerobiaceae</taxon>
        <taxon>Halanaerobium</taxon>
    </lineage>
</organism>
<evidence type="ECO:0000259" key="1">
    <source>
        <dbReference type="Pfam" id="PF01408"/>
    </source>
</evidence>
<protein>
    <submittedName>
        <fullName evidence="3">Predicted dehydrogenase</fullName>
    </submittedName>
</protein>
<dbReference type="Gene3D" id="3.40.50.720">
    <property type="entry name" value="NAD(P)-binding Rossmann-like Domain"/>
    <property type="match status" value="1"/>
</dbReference>
<dbReference type="PANTHER" id="PTHR43249">
    <property type="entry name" value="UDP-N-ACETYL-2-AMINO-2-DEOXY-D-GLUCURONATE OXIDASE"/>
    <property type="match status" value="1"/>
</dbReference>
<dbReference type="EMBL" id="FTNC01000020">
    <property type="protein sequence ID" value="SIR31159.1"/>
    <property type="molecule type" value="Genomic_DNA"/>
</dbReference>
<dbReference type="InterPro" id="IPR036291">
    <property type="entry name" value="NAD(P)-bd_dom_sf"/>
</dbReference>
<dbReference type="Pfam" id="PF01408">
    <property type="entry name" value="GFO_IDH_MocA"/>
    <property type="match status" value="1"/>
</dbReference>
<dbReference type="RefSeq" id="WP_076545656.1">
    <property type="nucleotide sequence ID" value="NZ_FTNC01000020.1"/>
</dbReference>
<proteinExistence type="predicted"/>
<dbReference type="Gene3D" id="3.30.360.10">
    <property type="entry name" value="Dihydrodipicolinate Reductase, domain 2"/>
    <property type="match status" value="1"/>
</dbReference>
<feature type="domain" description="Gfo/Idh/MocA-like oxidoreductase N-terminal" evidence="1">
    <location>
        <begin position="4"/>
        <end position="124"/>
    </location>
</feature>
<dbReference type="Pfam" id="PF22725">
    <property type="entry name" value="GFO_IDH_MocA_C3"/>
    <property type="match status" value="1"/>
</dbReference>
<dbReference type="Proteomes" id="UP000185669">
    <property type="component" value="Unassembled WGS sequence"/>
</dbReference>
<gene>
    <name evidence="3" type="ORF">SAMN05421834_1209</name>
</gene>
<dbReference type="AlphaFoldDB" id="A0A1N6ZWM0"/>
<dbReference type="InterPro" id="IPR000683">
    <property type="entry name" value="Gfo/Idh/MocA-like_OxRdtase_N"/>
</dbReference>
<dbReference type="STRING" id="56779.SAMN05421834_1209"/>
<keyword evidence="4" id="KW-1185">Reference proteome</keyword>
<dbReference type="SUPFAM" id="SSF51735">
    <property type="entry name" value="NAD(P)-binding Rossmann-fold domains"/>
    <property type="match status" value="1"/>
</dbReference>
<evidence type="ECO:0000313" key="4">
    <source>
        <dbReference type="Proteomes" id="UP000185669"/>
    </source>
</evidence>
<name>A0A1N6ZWM0_9FIRM</name>
<evidence type="ECO:0000259" key="2">
    <source>
        <dbReference type="Pfam" id="PF22725"/>
    </source>
</evidence>
<dbReference type="InterPro" id="IPR055170">
    <property type="entry name" value="GFO_IDH_MocA-like_dom"/>
</dbReference>
<reference evidence="4" key="1">
    <citation type="submission" date="2017-01" db="EMBL/GenBank/DDBJ databases">
        <authorList>
            <person name="Varghese N."/>
            <person name="Submissions S."/>
        </authorList>
    </citation>
    <scope>NUCLEOTIDE SEQUENCE [LARGE SCALE GENOMIC DNA]</scope>
    <source>
        <strain evidence="4">ATCC 700103</strain>
    </source>
</reference>
<dbReference type="GO" id="GO:0000166">
    <property type="term" value="F:nucleotide binding"/>
    <property type="evidence" value="ECO:0007669"/>
    <property type="project" value="InterPro"/>
</dbReference>
<feature type="domain" description="GFO/IDH/MocA-like oxidoreductase" evidence="2">
    <location>
        <begin position="134"/>
        <end position="257"/>
    </location>
</feature>
<dbReference type="SUPFAM" id="SSF55347">
    <property type="entry name" value="Glyceraldehyde-3-phosphate dehydrogenase-like, C-terminal domain"/>
    <property type="match status" value="1"/>
</dbReference>
<dbReference type="OrthoDB" id="9781966at2"/>